<organism evidence="1 2">
    <name type="scientific">Acinetobacter baumannii</name>
    <dbReference type="NCBI Taxonomy" id="470"/>
    <lineage>
        <taxon>Bacteria</taxon>
        <taxon>Pseudomonadati</taxon>
        <taxon>Pseudomonadota</taxon>
        <taxon>Gammaproteobacteria</taxon>
        <taxon>Moraxellales</taxon>
        <taxon>Moraxellaceae</taxon>
        <taxon>Acinetobacter</taxon>
        <taxon>Acinetobacter calcoaceticus/baumannii complex</taxon>
    </lineage>
</organism>
<comment type="caution">
    <text evidence="1">The sequence shown here is derived from an EMBL/GenBank/DDBJ whole genome shotgun (WGS) entry which is preliminary data.</text>
</comment>
<dbReference type="AlphaFoldDB" id="A0AAJ0VL76"/>
<evidence type="ECO:0000313" key="1">
    <source>
        <dbReference type="EMBL" id="KZA08333.1"/>
    </source>
</evidence>
<proteinExistence type="predicted"/>
<name>A0AAJ0VL76_ACIBA</name>
<evidence type="ECO:0000313" key="2">
    <source>
        <dbReference type="Proteomes" id="UP000076296"/>
    </source>
</evidence>
<gene>
    <name evidence="1" type="ORF">LV35_04183</name>
</gene>
<accession>A0AAJ0VL76</accession>
<dbReference type="Proteomes" id="UP000076296">
    <property type="component" value="Unassembled WGS sequence"/>
</dbReference>
<sequence length="69" mass="8142">MGTIRNNVQNGHPTLMREDIDKLIEGIKELRDEQKEQGETLVRVDRRLDRLAEDLSTERQERIAGDRRQ</sequence>
<protein>
    <submittedName>
        <fullName evidence="1">Uncharacterized protein</fullName>
    </submittedName>
</protein>
<dbReference type="EMBL" id="LRDT01000080">
    <property type="protein sequence ID" value="KZA08333.1"/>
    <property type="molecule type" value="Genomic_DNA"/>
</dbReference>
<reference evidence="1 2" key="1">
    <citation type="submission" date="2016-01" db="EMBL/GenBank/DDBJ databases">
        <title>Draft sequences of Acinetobacter baumannii isolates from wounded military personnel.</title>
        <authorList>
            <person name="Arivett B.A."/>
            <person name="Fiester S.E."/>
            <person name="Ream D.C."/>
            <person name="Actis L.A."/>
        </authorList>
    </citation>
    <scope>NUCLEOTIDE SEQUENCE [LARGE SCALE GENOMIC DNA]</scope>
    <source>
        <strain evidence="1 2">AB2828</strain>
    </source>
</reference>